<evidence type="ECO:0000256" key="2">
    <source>
        <dbReference type="SAM" id="SignalP"/>
    </source>
</evidence>
<dbReference type="OrthoDB" id="4584900at2759"/>
<sequence length="78" mass="8948">MVKFTLFLFIFFTSAIFISQAAEAPVPVGVTSREGHLSNAERLRRGLPLKKPKRYYDPRQLRPHNTPLPSPPVKDSQW</sequence>
<accession>A0A854QCL7</accession>
<comment type="caution">
    <text evidence="3">The sequence shown here is derived from an EMBL/GenBank/DDBJ whole genome shotgun (WGS) entry which is preliminary data.</text>
</comment>
<feature type="signal peptide" evidence="2">
    <location>
        <begin position="1"/>
        <end position="21"/>
    </location>
</feature>
<dbReference type="AlphaFoldDB" id="A0A854QCL7"/>
<name>A0A854QCL7_CRYNE</name>
<evidence type="ECO:0000313" key="3">
    <source>
        <dbReference type="EMBL" id="OXG23934.1"/>
    </source>
</evidence>
<evidence type="ECO:0000256" key="1">
    <source>
        <dbReference type="SAM" id="MobiDB-lite"/>
    </source>
</evidence>
<organism evidence="3 4">
    <name type="scientific">Cryptococcus neoformans Tu259-1</name>
    <dbReference type="NCBI Taxonomy" id="1230072"/>
    <lineage>
        <taxon>Eukaryota</taxon>
        <taxon>Fungi</taxon>
        <taxon>Dikarya</taxon>
        <taxon>Basidiomycota</taxon>
        <taxon>Agaricomycotina</taxon>
        <taxon>Tremellomycetes</taxon>
        <taxon>Tremellales</taxon>
        <taxon>Cryptococcaceae</taxon>
        <taxon>Cryptococcus</taxon>
        <taxon>Cryptococcus neoformans species complex</taxon>
    </lineage>
</organism>
<keyword evidence="2" id="KW-0732">Signal</keyword>
<evidence type="ECO:0000313" key="4">
    <source>
        <dbReference type="Proteomes" id="UP000199727"/>
    </source>
</evidence>
<gene>
    <name evidence="3" type="ORF">C361_02479</name>
</gene>
<dbReference type="EMBL" id="AMKT01000034">
    <property type="protein sequence ID" value="OXG23934.1"/>
    <property type="molecule type" value="Genomic_DNA"/>
</dbReference>
<proteinExistence type="predicted"/>
<feature type="region of interest" description="Disordered" evidence="1">
    <location>
        <begin position="48"/>
        <end position="78"/>
    </location>
</feature>
<feature type="chain" id="PRO_5032466667" evidence="2">
    <location>
        <begin position="22"/>
        <end position="78"/>
    </location>
</feature>
<dbReference type="Proteomes" id="UP000199727">
    <property type="component" value="Unassembled WGS sequence"/>
</dbReference>
<reference evidence="3 4" key="1">
    <citation type="submission" date="2017-06" db="EMBL/GenBank/DDBJ databases">
        <title>Global population genomics of the pathogenic fungus Cryptococcus neoformans var. grubii.</title>
        <authorList>
            <person name="Cuomo C."/>
            <person name="Litvintseva A."/>
            <person name="Chen Y."/>
            <person name="Young S."/>
            <person name="Zeng Q."/>
            <person name="Chapman S."/>
            <person name="Gujja S."/>
            <person name="Saif S."/>
            <person name="Birren B."/>
        </authorList>
    </citation>
    <scope>NUCLEOTIDE SEQUENCE [LARGE SCALE GENOMIC DNA]</scope>
    <source>
        <strain evidence="3 4">Tu259-1</strain>
    </source>
</reference>
<protein>
    <submittedName>
        <fullName evidence="3">Uncharacterized protein</fullName>
    </submittedName>
</protein>